<evidence type="ECO:0000313" key="2">
    <source>
        <dbReference type="Proteomes" id="UP000643810"/>
    </source>
</evidence>
<gene>
    <name evidence="1" type="ORF">H8R94_02965</name>
</gene>
<sequence length="91" mass="10841">MRSILQDKKECWVCRTTNNLACHHIFYGTANRQKSEKWGLKLWLCYNCHTGPNGVHFNPSLDKRLKVMAQQEFEKVYGHEKFMEEFGKNYV</sequence>
<keyword evidence="2" id="KW-1185">Reference proteome</keyword>
<dbReference type="Proteomes" id="UP000643810">
    <property type="component" value="Unassembled WGS sequence"/>
</dbReference>
<evidence type="ECO:0000313" key="1">
    <source>
        <dbReference type="EMBL" id="MBC5685585.1"/>
    </source>
</evidence>
<organism evidence="1 2">
    <name type="scientific">Roseburia lenta</name>
    <dbReference type="NCBI Taxonomy" id="2763061"/>
    <lineage>
        <taxon>Bacteria</taxon>
        <taxon>Bacillati</taxon>
        <taxon>Bacillota</taxon>
        <taxon>Clostridia</taxon>
        <taxon>Lachnospirales</taxon>
        <taxon>Lachnospiraceae</taxon>
        <taxon>Roseburia</taxon>
    </lineage>
</organism>
<comment type="caution">
    <text evidence="1">The sequence shown here is derived from an EMBL/GenBank/DDBJ whole genome shotgun (WGS) entry which is preliminary data.</text>
</comment>
<dbReference type="RefSeq" id="WP_186853839.1">
    <property type="nucleotide sequence ID" value="NZ_JACOPG010000001.1"/>
</dbReference>
<reference evidence="1 2" key="1">
    <citation type="submission" date="2020-08" db="EMBL/GenBank/DDBJ databases">
        <title>Genome public.</title>
        <authorList>
            <person name="Liu C."/>
            <person name="Sun Q."/>
        </authorList>
    </citation>
    <scope>NUCLEOTIDE SEQUENCE [LARGE SCALE GENOMIC DNA]</scope>
    <source>
        <strain evidence="1 2">NSJ-9</strain>
    </source>
</reference>
<dbReference type="EMBL" id="JACOPG010000001">
    <property type="protein sequence ID" value="MBC5685585.1"/>
    <property type="molecule type" value="Genomic_DNA"/>
</dbReference>
<protein>
    <recommendedName>
        <fullName evidence="3">Recombinase</fullName>
    </recommendedName>
</protein>
<proteinExistence type="predicted"/>
<accession>A0ABR7GFM5</accession>
<evidence type="ECO:0008006" key="3">
    <source>
        <dbReference type="Google" id="ProtNLM"/>
    </source>
</evidence>
<name>A0ABR7GFM5_9FIRM</name>